<protein>
    <recommendedName>
        <fullName evidence="5">DET1- and DDB1-associated protein 1</fullName>
    </recommendedName>
</protein>
<name>A0A3N6PNF0_BRACR</name>
<comment type="caution">
    <text evidence="2">The sequence shown here is derived from an EMBL/GenBank/DDBJ whole genome shotgun (WGS) entry which is preliminary data.</text>
</comment>
<reference evidence="2" key="1">
    <citation type="submission" date="2019-12" db="EMBL/GenBank/DDBJ databases">
        <title>Genome sequencing and annotation of Brassica cretica.</title>
        <authorList>
            <person name="Studholme D.J."/>
            <person name="Sarris P.F."/>
        </authorList>
    </citation>
    <scope>NUCLEOTIDE SEQUENCE</scope>
    <source>
        <strain evidence="2">PFS-102/07</strain>
        <tissue evidence="2">Leaf</tissue>
    </source>
</reference>
<accession>A0A3N6PNF0</accession>
<dbReference type="EMBL" id="QGKY02000089">
    <property type="protein sequence ID" value="KAF2610379.1"/>
    <property type="molecule type" value="Genomic_DNA"/>
</dbReference>
<reference evidence="3" key="2">
    <citation type="submission" date="2019-12" db="EMBL/GenBank/DDBJ databases">
        <authorList>
            <person name="Studholme D.J."/>
            <person name="Sarris P."/>
        </authorList>
    </citation>
    <scope>NUCLEOTIDE SEQUENCE</scope>
    <source>
        <strain evidence="3">PFS-1207/04</strain>
        <tissue evidence="3">Leaf</tissue>
    </source>
</reference>
<dbReference type="EMBL" id="QGKV02000832">
    <property type="protein sequence ID" value="KAF3545396.1"/>
    <property type="molecule type" value="Genomic_DNA"/>
</dbReference>
<dbReference type="AlphaFoldDB" id="A0A3N6PNF0"/>
<gene>
    <name evidence="3" type="ORF">DY000_02005533</name>
    <name evidence="2" type="ORF">F2Q70_00010658</name>
</gene>
<dbReference type="Proteomes" id="UP000266723">
    <property type="component" value="Unassembled WGS sequence"/>
</dbReference>
<feature type="region of interest" description="Disordered" evidence="1">
    <location>
        <begin position="45"/>
        <end position="103"/>
    </location>
</feature>
<sequence>MGNSSDNHTTRPGGEIPPITVTRLRLYSVHHKTFKDKIEIHDENAEELTPIHHHNHSRKEPPTLDLHPPERMKTTLGGASPTISRISTKDRKMAKQSKNLRGE</sequence>
<organism evidence="2">
    <name type="scientific">Brassica cretica</name>
    <name type="common">Mustard</name>
    <dbReference type="NCBI Taxonomy" id="69181"/>
    <lineage>
        <taxon>Eukaryota</taxon>
        <taxon>Viridiplantae</taxon>
        <taxon>Streptophyta</taxon>
        <taxon>Embryophyta</taxon>
        <taxon>Tracheophyta</taxon>
        <taxon>Spermatophyta</taxon>
        <taxon>Magnoliopsida</taxon>
        <taxon>eudicotyledons</taxon>
        <taxon>Gunneridae</taxon>
        <taxon>Pentapetalae</taxon>
        <taxon>rosids</taxon>
        <taxon>malvids</taxon>
        <taxon>Brassicales</taxon>
        <taxon>Brassicaceae</taxon>
        <taxon>Brassiceae</taxon>
        <taxon>Brassica</taxon>
    </lineage>
</organism>
<reference evidence="3 4" key="3">
    <citation type="journal article" date="2020" name="BMC Genomics">
        <title>Intraspecific diversification of the crop wild relative Brassica cretica Lam. using demographic model selection.</title>
        <authorList>
            <person name="Kioukis A."/>
            <person name="Michalopoulou V.A."/>
            <person name="Briers L."/>
            <person name="Pirintsos S."/>
            <person name="Studholme D.J."/>
            <person name="Pavlidis P."/>
            <person name="Sarris P.F."/>
        </authorList>
    </citation>
    <scope>NUCLEOTIDE SEQUENCE [LARGE SCALE GENOMIC DNA]</scope>
    <source>
        <strain evidence="4">cv. PFS-1207/04</strain>
        <strain evidence="3">PFS-1207/04</strain>
    </source>
</reference>
<evidence type="ECO:0008006" key="5">
    <source>
        <dbReference type="Google" id="ProtNLM"/>
    </source>
</evidence>
<feature type="compositionally biased region" description="Basic and acidic residues" evidence="1">
    <location>
        <begin position="58"/>
        <end position="73"/>
    </location>
</feature>
<evidence type="ECO:0000313" key="4">
    <source>
        <dbReference type="Proteomes" id="UP000266723"/>
    </source>
</evidence>
<evidence type="ECO:0000313" key="2">
    <source>
        <dbReference type="EMBL" id="KAF2610379.1"/>
    </source>
</evidence>
<keyword evidence="4" id="KW-1185">Reference proteome</keyword>
<evidence type="ECO:0000313" key="3">
    <source>
        <dbReference type="EMBL" id="KAF3545396.1"/>
    </source>
</evidence>
<proteinExistence type="predicted"/>
<evidence type="ECO:0000256" key="1">
    <source>
        <dbReference type="SAM" id="MobiDB-lite"/>
    </source>
</evidence>